<evidence type="ECO:0000256" key="4">
    <source>
        <dbReference type="ARBA" id="ARBA00022989"/>
    </source>
</evidence>
<protein>
    <submittedName>
        <fullName evidence="13">G-protein coupled receptors family 1 profile domain-containing protein</fullName>
    </submittedName>
</protein>
<dbReference type="WBParaSite" id="nRc.2.0.1.t16355-RA">
    <property type="protein sequence ID" value="nRc.2.0.1.t16355-RA"/>
    <property type="gene ID" value="nRc.2.0.1.g16355"/>
</dbReference>
<dbReference type="InterPro" id="IPR017452">
    <property type="entry name" value="GPCR_Rhodpsn_7TM"/>
</dbReference>
<evidence type="ECO:0000256" key="3">
    <source>
        <dbReference type="ARBA" id="ARBA00022692"/>
    </source>
</evidence>
<evidence type="ECO:0000256" key="7">
    <source>
        <dbReference type="ARBA" id="ARBA00023157"/>
    </source>
</evidence>
<keyword evidence="7" id="KW-1015">Disulfide bond</keyword>
<dbReference type="Proteomes" id="UP000887565">
    <property type="component" value="Unplaced"/>
</dbReference>
<reference evidence="13" key="1">
    <citation type="submission" date="2022-11" db="UniProtKB">
        <authorList>
            <consortium name="WormBaseParasite"/>
        </authorList>
    </citation>
    <scope>IDENTIFICATION</scope>
</reference>
<evidence type="ECO:0000256" key="9">
    <source>
        <dbReference type="ARBA" id="ARBA00023224"/>
    </source>
</evidence>
<name>A0A915IR62_ROMCU</name>
<keyword evidence="12" id="KW-1185">Reference proteome</keyword>
<evidence type="ECO:0000259" key="11">
    <source>
        <dbReference type="PROSITE" id="PS50262"/>
    </source>
</evidence>
<keyword evidence="4 10" id="KW-1133">Transmembrane helix</keyword>
<evidence type="ECO:0000256" key="5">
    <source>
        <dbReference type="ARBA" id="ARBA00023040"/>
    </source>
</evidence>
<organism evidence="12 13">
    <name type="scientific">Romanomermis culicivorax</name>
    <name type="common">Nematode worm</name>
    <dbReference type="NCBI Taxonomy" id="13658"/>
    <lineage>
        <taxon>Eukaryota</taxon>
        <taxon>Metazoa</taxon>
        <taxon>Ecdysozoa</taxon>
        <taxon>Nematoda</taxon>
        <taxon>Enoplea</taxon>
        <taxon>Dorylaimia</taxon>
        <taxon>Mermithida</taxon>
        <taxon>Mermithoidea</taxon>
        <taxon>Mermithidae</taxon>
        <taxon>Romanomermis</taxon>
    </lineage>
</organism>
<evidence type="ECO:0000256" key="1">
    <source>
        <dbReference type="ARBA" id="ARBA00004651"/>
    </source>
</evidence>
<feature type="transmembrane region" description="Helical" evidence="10">
    <location>
        <begin position="9"/>
        <end position="31"/>
    </location>
</feature>
<comment type="subcellular location">
    <subcellularLocation>
        <location evidence="1">Cell membrane</location>
        <topology evidence="1">Multi-pass membrane protein</topology>
    </subcellularLocation>
</comment>
<proteinExistence type="predicted"/>
<keyword evidence="5" id="KW-0297">G-protein coupled receptor</keyword>
<evidence type="ECO:0000256" key="6">
    <source>
        <dbReference type="ARBA" id="ARBA00023136"/>
    </source>
</evidence>
<evidence type="ECO:0000256" key="2">
    <source>
        <dbReference type="ARBA" id="ARBA00022475"/>
    </source>
</evidence>
<feature type="domain" description="G-protein coupled receptors family 1 profile" evidence="11">
    <location>
        <begin position="1"/>
        <end position="93"/>
    </location>
</feature>
<sequence>MQKRTVQRILVMVAIIWSSSLIISIGPIFGWKDDAYEKRIQEKQCLISQDILYQICGTIAAFYAPLAFIMILYWKIYSTARQRIKAQRQRRVANSRGLVNQHKTHAYKAVGMEENRSWYEQVSDTKKPYMSVESASSSHELDSINDSILALNYCGKNSSGSPLVKVSATAGAINDGAAAMITPVVNGGNSNIVASTAADALFIQNQRAAPITAPQTQKPTPVRSASFFVRAGRSLRFTMKSNTKNGFIEREKRKLSKLVDTRLHLKKATKRQLLCVYISD</sequence>
<accession>A0A915IR62</accession>
<dbReference type="GO" id="GO:0005886">
    <property type="term" value="C:plasma membrane"/>
    <property type="evidence" value="ECO:0007669"/>
    <property type="project" value="UniProtKB-SubCell"/>
</dbReference>
<keyword evidence="8" id="KW-0675">Receptor</keyword>
<dbReference type="GO" id="GO:0004993">
    <property type="term" value="F:G protein-coupled serotonin receptor activity"/>
    <property type="evidence" value="ECO:0007669"/>
    <property type="project" value="UniProtKB-ARBA"/>
</dbReference>
<dbReference type="PROSITE" id="PS50262">
    <property type="entry name" value="G_PROTEIN_RECEP_F1_2"/>
    <property type="match status" value="1"/>
</dbReference>
<evidence type="ECO:0000313" key="13">
    <source>
        <dbReference type="WBParaSite" id="nRc.2.0.1.t16355-RA"/>
    </source>
</evidence>
<dbReference type="GO" id="GO:0071880">
    <property type="term" value="P:adenylate cyclase-activating adrenergic receptor signaling pathway"/>
    <property type="evidence" value="ECO:0007669"/>
    <property type="project" value="TreeGrafter"/>
</dbReference>
<feature type="transmembrane region" description="Helical" evidence="10">
    <location>
        <begin position="51"/>
        <end position="74"/>
    </location>
</feature>
<keyword evidence="6 10" id="KW-0472">Membrane</keyword>
<dbReference type="Gene3D" id="1.20.1070.10">
    <property type="entry name" value="Rhodopsin 7-helix transmembrane proteins"/>
    <property type="match status" value="1"/>
</dbReference>
<dbReference type="AlphaFoldDB" id="A0A915IR62"/>
<keyword evidence="9" id="KW-0807">Transducer</keyword>
<dbReference type="GO" id="GO:0043410">
    <property type="term" value="P:positive regulation of MAPK cascade"/>
    <property type="evidence" value="ECO:0007669"/>
    <property type="project" value="TreeGrafter"/>
</dbReference>
<dbReference type="PANTHER" id="PTHR24248:SF199">
    <property type="entry name" value="IP13425P-RELATED"/>
    <property type="match status" value="1"/>
</dbReference>
<dbReference type="Pfam" id="PF00001">
    <property type="entry name" value="7tm_1"/>
    <property type="match status" value="1"/>
</dbReference>
<dbReference type="SUPFAM" id="SSF81321">
    <property type="entry name" value="Family A G protein-coupled receptor-like"/>
    <property type="match status" value="1"/>
</dbReference>
<dbReference type="InterPro" id="IPR000276">
    <property type="entry name" value="GPCR_Rhodpsn"/>
</dbReference>
<evidence type="ECO:0000256" key="8">
    <source>
        <dbReference type="ARBA" id="ARBA00023170"/>
    </source>
</evidence>
<evidence type="ECO:0000256" key="10">
    <source>
        <dbReference type="SAM" id="Phobius"/>
    </source>
</evidence>
<dbReference type="PANTHER" id="PTHR24248">
    <property type="entry name" value="ADRENERGIC RECEPTOR-RELATED G-PROTEIN COUPLED RECEPTOR"/>
    <property type="match status" value="1"/>
</dbReference>
<evidence type="ECO:0000313" key="12">
    <source>
        <dbReference type="Proteomes" id="UP000887565"/>
    </source>
</evidence>
<keyword evidence="3 10" id="KW-0812">Transmembrane</keyword>
<keyword evidence="2" id="KW-1003">Cell membrane</keyword>